<dbReference type="InterPro" id="IPR036866">
    <property type="entry name" value="RibonucZ/Hydroxyglut_hydro"/>
</dbReference>
<dbReference type="GO" id="GO:0005737">
    <property type="term" value="C:cytoplasm"/>
    <property type="evidence" value="ECO:0007669"/>
    <property type="project" value="TreeGrafter"/>
</dbReference>
<accession>A0A168PNM9</accession>
<keyword evidence="3" id="KW-1185">Reference proteome</keyword>
<protein>
    <recommendedName>
        <fullName evidence="1">Metallo-beta-lactamase domain-containing protein</fullName>
    </recommendedName>
</protein>
<dbReference type="AlphaFoldDB" id="A0A168PNM9"/>
<dbReference type="InParanoid" id="A0A168PNM9"/>
<feature type="domain" description="Metallo-beta-lactamase" evidence="1">
    <location>
        <begin position="96"/>
        <end position="167"/>
    </location>
</feature>
<dbReference type="OrthoDB" id="332863at2759"/>
<dbReference type="SUPFAM" id="SSF56281">
    <property type="entry name" value="Metallo-hydrolase/oxidoreductase"/>
    <property type="match status" value="1"/>
</dbReference>
<organism evidence="2">
    <name type="scientific">Absidia glauca</name>
    <name type="common">Pin mould</name>
    <dbReference type="NCBI Taxonomy" id="4829"/>
    <lineage>
        <taxon>Eukaryota</taxon>
        <taxon>Fungi</taxon>
        <taxon>Fungi incertae sedis</taxon>
        <taxon>Mucoromycota</taxon>
        <taxon>Mucoromycotina</taxon>
        <taxon>Mucoromycetes</taxon>
        <taxon>Mucorales</taxon>
        <taxon>Cunninghamellaceae</taxon>
        <taxon>Absidia</taxon>
    </lineage>
</organism>
<reference evidence="2" key="1">
    <citation type="submission" date="2016-04" db="EMBL/GenBank/DDBJ databases">
        <authorList>
            <person name="Evans L.H."/>
            <person name="Alamgir A."/>
            <person name="Owens N."/>
            <person name="Weber N.D."/>
            <person name="Virtaneva K."/>
            <person name="Barbian K."/>
            <person name="Babar A."/>
            <person name="Rosenke K."/>
        </authorList>
    </citation>
    <scope>NUCLEOTIDE SEQUENCE [LARGE SCALE GENOMIC DNA]</scope>
    <source>
        <strain evidence="2">CBS 101.48</strain>
    </source>
</reference>
<dbReference type="Gene3D" id="3.60.15.10">
    <property type="entry name" value="Ribonuclease Z/Hydroxyacylglutathione hydrolase-like"/>
    <property type="match status" value="2"/>
</dbReference>
<dbReference type="STRING" id="4829.A0A168PNM9"/>
<dbReference type="Pfam" id="PF12706">
    <property type="entry name" value="Lactamase_B_2"/>
    <property type="match status" value="1"/>
</dbReference>
<proteinExistence type="predicted"/>
<sequence>MAQSQKDSPLINKDHHDGNGFRNPWASFTDQGFINTVKAIGGMRLSNVVKQAREEDFPEKVDVDWELLRNNTTDKDGKVVVTWLGHACALVQINGYNVLFDPIFSCRCSPVQFAGPKRYTETPCDFEDLPTIDAVVISHNHYDHLDLGTIQLLAKKNSNTRFFVPLGNKDCPRWFMSNIHCSPEDAVRIHEDVRSKHSIGIHWGTFALTDEPVEEPPKLLKLALEKRGHSNDDFNVLKLGESYVVNSA</sequence>
<dbReference type="PANTHER" id="PTHR15032:SF4">
    <property type="entry name" value="N-ACYL-PHOSPHATIDYLETHANOLAMINE-HYDROLYZING PHOSPHOLIPASE D"/>
    <property type="match status" value="1"/>
</dbReference>
<dbReference type="EMBL" id="LT554008">
    <property type="protein sequence ID" value="SAM02694.1"/>
    <property type="molecule type" value="Genomic_DNA"/>
</dbReference>
<evidence type="ECO:0000313" key="2">
    <source>
        <dbReference type="EMBL" id="SAM02694.1"/>
    </source>
</evidence>
<gene>
    <name evidence="2" type="primary">ABSGL_08510.1 scaffold 10403</name>
</gene>
<dbReference type="Proteomes" id="UP000078561">
    <property type="component" value="Unassembled WGS sequence"/>
</dbReference>
<evidence type="ECO:0000259" key="1">
    <source>
        <dbReference type="Pfam" id="PF12706"/>
    </source>
</evidence>
<dbReference type="PANTHER" id="PTHR15032">
    <property type="entry name" value="N-ACYL-PHOSPHATIDYLETHANOLAMINE-HYDROLYZING PHOSPHOLIPASE D"/>
    <property type="match status" value="1"/>
</dbReference>
<evidence type="ECO:0000313" key="3">
    <source>
        <dbReference type="Proteomes" id="UP000078561"/>
    </source>
</evidence>
<dbReference type="InterPro" id="IPR001279">
    <property type="entry name" value="Metallo-B-lactamas"/>
</dbReference>
<name>A0A168PNM9_ABSGL</name>